<gene>
    <name evidence="1" type="ORF">I8748_24040</name>
</gene>
<dbReference type="RefSeq" id="WP_198127020.1">
    <property type="nucleotide sequence ID" value="NZ_JAECZC010000056.1"/>
</dbReference>
<name>A0A8J7HXL7_9NOST</name>
<proteinExistence type="predicted"/>
<organism evidence="1 2">
    <name type="scientific">Amazonocrinis nigriterrae CENA67</name>
    <dbReference type="NCBI Taxonomy" id="2794033"/>
    <lineage>
        <taxon>Bacteria</taxon>
        <taxon>Bacillati</taxon>
        <taxon>Cyanobacteriota</taxon>
        <taxon>Cyanophyceae</taxon>
        <taxon>Nostocales</taxon>
        <taxon>Nostocaceae</taxon>
        <taxon>Amazonocrinis</taxon>
        <taxon>Amazonocrinis nigriterrae</taxon>
    </lineage>
</organism>
<dbReference type="EMBL" id="JAECZC010000056">
    <property type="protein sequence ID" value="MBH8565217.1"/>
    <property type="molecule type" value="Genomic_DNA"/>
</dbReference>
<dbReference type="Proteomes" id="UP000632766">
    <property type="component" value="Unassembled WGS sequence"/>
</dbReference>
<comment type="caution">
    <text evidence="1">The sequence shown here is derived from an EMBL/GenBank/DDBJ whole genome shotgun (WGS) entry which is preliminary data.</text>
</comment>
<accession>A0A8J7HXL7</accession>
<keyword evidence="2" id="KW-1185">Reference proteome</keyword>
<protein>
    <submittedName>
        <fullName evidence="1">Uncharacterized protein</fullName>
    </submittedName>
</protein>
<sequence length="52" mass="6032">MSTIPSYKYQIDNIGFTFDFYEARYTYTLFLVEPSGGDVLGVVSFVRSLLFY</sequence>
<reference evidence="1 2" key="1">
    <citation type="journal article" date="2021" name="Int. J. Syst. Evol. Microbiol.">
        <title>Amazonocrinis nigriterrae gen. nov., sp. nov., Atlanticothrix silvestris gen. nov., sp. nov. and Dendronalium phyllosphericum gen. nov., sp. nov., nostocacean cyanobacteria from Brazilian environments.</title>
        <authorList>
            <person name="Alvarenga D.O."/>
            <person name="Andreote A.P.D."/>
            <person name="Branco L.H.Z."/>
            <person name="Delbaje E."/>
            <person name="Cruz R.B."/>
            <person name="Varani A.M."/>
            <person name="Fiore M.F."/>
        </authorList>
    </citation>
    <scope>NUCLEOTIDE SEQUENCE [LARGE SCALE GENOMIC DNA]</scope>
    <source>
        <strain evidence="1 2">CENA67</strain>
    </source>
</reference>
<evidence type="ECO:0000313" key="1">
    <source>
        <dbReference type="EMBL" id="MBH8565217.1"/>
    </source>
</evidence>
<dbReference type="AlphaFoldDB" id="A0A8J7HXL7"/>
<evidence type="ECO:0000313" key="2">
    <source>
        <dbReference type="Proteomes" id="UP000632766"/>
    </source>
</evidence>